<feature type="compositionally biased region" description="Polar residues" evidence="2">
    <location>
        <begin position="298"/>
        <end position="307"/>
    </location>
</feature>
<dbReference type="EMBL" id="BTCM01000002">
    <property type="protein sequence ID" value="GMK55075.1"/>
    <property type="molecule type" value="Genomic_DNA"/>
</dbReference>
<dbReference type="Proteomes" id="UP001222932">
    <property type="component" value="Unassembled WGS sequence"/>
</dbReference>
<keyword evidence="4" id="KW-1185">Reference proteome</keyword>
<dbReference type="PANTHER" id="PTHR16487">
    <property type="entry name" value="PPP4R2-RELATED PROTEIN"/>
    <property type="match status" value="1"/>
</dbReference>
<feature type="compositionally biased region" description="Acidic residues" evidence="2">
    <location>
        <begin position="426"/>
        <end position="443"/>
    </location>
</feature>
<name>A0AAD3TRI2_9TREE</name>
<dbReference type="GO" id="GO:0005737">
    <property type="term" value="C:cytoplasm"/>
    <property type="evidence" value="ECO:0007669"/>
    <property type="project" value="TreeGrafter"/>
</dbReference>
<protein>
    <submittedName>
        <fullName evidence="3">Uncharacterized protein</fullName>
    </submittedName>
</protein>
<dbReference type="PANTHER" id="PTHR16487:SF0">
    <property type="entry name" value="PROTEIN PHOSPHATASE 4 REGULATORY SUBUNIT 2-RELATED"/>
    <property type="match status" value="1"/>
</dbReference>
<dbReference type="AlphaFoldDB" id="A0AAD3TRI2"/>
<evidence type="ECO:0000313" key="3">
    <source>
        <dbReference type="EMBL" id="GMK55075.1"/>
    </source>
</evidence>
<organism evidence="3 4">
    <name type="scientific">Cutaneotrichosporon spelunceum</name>
    <dbReference type="NCBI Taxonomy" id="1672016"/>
    <lineage>
        <taxon>Eukaryota</taxon>
        <taxon>Fungi</taxon>
        <taxon>Dikarya</taxon>
        <taxon>Basidiomycota</taxon>
        <taxon>Agaricomycotina</taxon>
        <taxon>Tremellomycetes</taxon>
        <taxon>Trichosporonales</taxon>
        <taxon>Trichosporonaceae</taxon>
        <taxon>Cutaneotrichosporon</taxon>
    </lineage>
</organism>
<proteinExistence type="inferred from homology"/>
<sequence>MVPSTRPTSSPRMDYADPVLAKLAETGTFDCEWETLRHHLYLALLAVLPVFLEKGKPAVYTGAVPIRAVSPMNTQDGRVHIDHIDDDLRPSTQGGLVIRPFPPLVPNRRRPHVMVINAGEGRLNGTGGRGNPFEDEWDEEVIIGGRKLPGWLDEEESKREVNRVAQRIEELTSAPFTVQRLAELLLVPTKLHSTLGKFLRAVEKTLNVTTPYEPPSYTYVPPPSLFPMESEGSPSASPASMCINSTVPPGSMTPMFSPIPWASGGTDALGEPMLDVDDGHGDDGLMSPLMLSEGSGVFASQQGRSRSPTPGPEDEDGEAGGVGGDDNVSVVGPGGSRGRAVAEGPDPGHEPYLGRVDELDSGPIVTNGFHGEDSRPVGVGEGGNMPAHGMSNLPVPLSSTTVIGEPRRDIAPLPRRGHEGEHGPEAAEEAEERGDEGNPEGETEAGVAAGASPAEPEDKVEENEESGEAKTG</sequence>
<dbReference type="GO" id="GO:0019888">
    <property type="term" value="F:protein phosphatase regulator activity"/>
    <property type="evidence" value="ECO:0007669"/>
    <property type="project" value="InterPro"/>
</dbReference>
<reference evidence="3" key="1">
    <citation type="journal article" date="2023" name="BMC Genomics">
        <title>Chromosome-level genome assemblies of Cutaneotrichosporon spp. (Trichosporonales, Basidiomycota) reveal imbalanced evolution between nucleotide sequences and chromosome synteny.</title>
        <authorList>
            <person name="Kobayashi Y."/>
            <person name="Kayamori A."/>
            <person name="Aoki K."/>
            <person name="Shiwa Y."/>
            <person name="Matsutani M."/>
            <person name="Fujita N."/>
            <person name="Sugita T."/>
            <person name="Iwasaki W."/>
            <person name="Tanaka N."/>
            <person name="Takashima M."/>
        </authorList>
    </citation>
    <scope>NUCLEOTIDE SEQUENCE</scope>
    <source>
        <strain evidence="3">HIS016</strain>
    </source>
</reference>
<feature type="compositionally biased region" description="Basic and acidic residues" evidence="2">
    <location>
        <begin position="405"/>
        <end position="425"/>
    </location>
</feature>
<feature type="region of interest" description="Disordered" evidence="2">
    <location>
        <begin position="262"/>
        <end position="472"/>
    </location>
</feature>
<comment type="caution">
    <text evidence="3">The sequence shown here is derived from an EMBL/GenBank/DDBJ whole genome shotgun (WGS) entry which is preliminary data.</text>
</comment>
<dbReference type="Pfam" id="PF09184">
    <property type="entry name" value="PPP4R2"/>
    <property type="match status" value="1"/>
</dbReference>
<evidence type="ECO:0000256" key="1">
    <source>
        <dbReference type="ARBA" id="ARBA00009207"/>
    </source>
</evidence>
<evidence type="ECO:0000313" key="4">
    <source>
        <dbReference type="Proteomes" id="UP001222932"/>
    </source>
</evidence>
<reference evidence="3" key="2">
    <citation type="submission" date="2023-06" db="EMBL/GenBank/DDBJ databases">
        <authorList>
            <person name="Kobayashi Y."/>
            <person name="Kayamori A."/>
            <person name="Aoki K."/>
            <person name="Shiwa Y."/>
            <person name="Fujita N."/>
            <person name="Sugita T."/>
            <person name="Iwasaki W."/>
            <person name="Tanaka N."/>
            <person name="Takashima M."/>
        </authorList>
    </citation>
    <scope>NUCLEOTIDE SEQUENCE</scope>
    <source>
        <strain evidence="3">HIS016</strain>
    </source>
</reference>
<evidence type="ECO:0000256" key="2">
    <source>
        <dbReference type="SAM" id="MobiDB-lite"/>
    </source>
</evidence>
<dbReference type="GO" id="GO:0030289">
    <property type="term" value="C:protein phosphatase 4 complex"/>
    <property type="evidence" value="ECO:0007669"/>
    <property type="project" value="InterPro"/>
</dbReference>
<dbReference type="GO" id="GO:0005634">
    <property type="term" value="C:nucleus"/>
    <property type="evidence" value="ECO:0007669"/>
    <property type="project" value="TreeGrafter"/>
</dbReference>
<dbReference type="InterPro" id="IPR015267">
    <property type="entry name" value="PPP4R2"/>
</dbReference>
<accession>A0AAD3TRI2</accession>
<comment type="similarity">
    <text evidence="1">Belongs to the PPP4R2 family.</text>
</comment>
<gene>
    <name evidence="3" type="ORF">CspeluHIS016_0201310</name>
</gene>